<organism evidence="1">
    <name type="scientific">Thiolapillus brandeum</name>
    <dbReference type="NCBI Taxonomy" id="1076588"/>
    <lineage>
        <taxon>Bacteria</taxon>
        <taxon>Pseudomonadati</taxon>
        <taxon>Pseudomonadota</taxon>
        <taxon>Gammaproteobacteria</taxon>
        <taxon>Chromatiales</taxon>
        <taxon>Sedimenticolaceae</taxon>
        <taxon>Thiolapillus</taxon>
    </lineage>
</organism>
<name>A0A831WFH6_9GAMM</name>
<accession>A0A831WFH6</accession>
<protein>
    <recommendedName>
        <fullName evidence="2">Glycosyl hydrolase family 32 N-terminal domain-containing protein</fullName>
    </recommendedName>
</protein>
<gene>
    <name evidence="1" type="ORF">ENJ12_06905</name>
</gene>
<evidence type="ECO:0000313" key="1">
    <source>
        <dbReference type="EMBL" id="HEC06561.1"/>
    </source>
</evidence>
<sequence length="209" mass="22286">MHEGTVISHAEIGLARSTDGLTFTRQRTTPVLTRNPSGDDATAMFSPTVILSGGVYYMIYTGWCVESTCGSRTGFRLLGATSSDGVNWTKRSTPVLDGADLGLSFAAGVSESALVEGPDGLFYLFFSATGANPGDPNRIGVARSSNPFGPWEVRPVPVIAPSVPFEGQETIAPTVLVEGNRARMWYMGVVGDFVDFSIGLAEADWPLNW</sequence>
<proteinExistence type="predicted"/>
<dbReference type="SUPFAM" id="SSF75005">
    <property type="entry name" value="Arabinanase/levansucrase/invertase"/>
    <property type="match status" value="1"/>
</dbReference>
<dbReference type="EMBL" id="DRLF01000241">
    <property type="protein sequence ID" value="HEC06561.1"/>
    <property type="molecule type" value="Genomic_DNA"/>
</dbReference>
<dbReference type="Gene3D" id="2.115.10.20">
    <property type="entry name" value="Glycosyl hydrolase domain, family 43"/>
    <property type="match status" value="2"/>
</dbReference>
<dbReference type="PANTHER" id="PTHR35279:SF1">
    <property type="entry name" value="ARABINANASE_LEVANSUCRASE_INVERTASE"/>
    <property type="match status" value="1"/>
</dbReference>
<dbReference type="InterPro" id="IPR023296">
    <property type="entry name" value="Glyco_hydro_beta-prop_sf"/>
</dbReference>
<reference evidence="1" key="1">
    <citation type="journal article" date="2020" name="mSystems">
        <title>Genome- and Community-Level Interaction Insights into Carbon Utilization and Element Cycling Functions of Hydrothermarchaeota in Hydrothermal Sediment.</title>
        <authorList>
            <person name="Zhou Z."/>
            <person name="Liu Y."/>
            <person name="Xu W."/>
            <person name="Pan J."/>
            <person name="Luo Z.H."/>
            <person name="Li M."/>
        </authorList>
    </citation>
    <scope>NUCLEOTIDE SEQUENCE [LARGE SCALE GENOMIC DNA]</scope>
    <source>
        <strain evidence="1">HyVt-458</strain>
    </source>
</reference>
<comment type="caution">
    <text evidence="1">The sequence shown here is derived from an EMBL/GenBank/DDBJ whole genome shotgun (WGS) entry which is preliminary data.</text>
</comment>
<dbReference type="Proteomes" id="UP000886339">
    <property type="component" value="Unassembled WGS sequence"/>
</dbReference>
<evidence type="ECO:0008006" key="2">
    <source>
        <dbReference type="Google" id="ProtNLM"/>
    </source>
</evidence>
<dbReference type="AlphaFoldDB" id="A0A831WFH6"/>
<dbReference type="PANTHER" id="PTHR35279">
    <property type="match status" value="1"/>
</dbReference>